<dbReference type="InterPro" id="IPR059100">
    <property type="entry name" value="TSP3_bac"/>
</dbReference>
<evidence type="ECO:0000256" key="2">
    <source>
        <dbReference type="ARBA" id="ARBA00022525"/>
    </source>
</evidence>
<accession>A0A1G2AB13</accession>
<keyword evidence="2" id="KW-0964">Secreted</keyword>
<keyword evidence="4" id="KW-0106">Calcium</keyword>
<keyword evidence="5" id="KW-1133">Transmembrane helix</keyword>
<evidence type="ECO:0000313" key="7">
    <source>
        <dbReference type="Proteomes" id="UP000178315"/>
    </source>
</evidence>
<keyword evidence="5" id="KW-0812">Transmembrane</keyword>
<evidence type="ECO:0000256" key="3">
    <source>
        <dbReference type="ARBA" id="ARBA00022729"/>
    </source>
</evidence>
<evidence type="ECO:0000256" key="4">
    <source>
        <dbReference type="ARBA" id="ARBA00022837"/>
    </source>
</evidence>
<dbReference type="InterPro" id="IPR028974">
    <property type="entry name" value="TSP_type-3_rpt"/>
</dbReference>
<feature type="transmembrane region" description="Helical" evidence="5">
    <location>
        <begin position="33"/>
        <end position="54"/>
    </location>
</feature>
<comment type="caution">
    <text evidence="6">The sequence shown here is derived from an EMBL/GenBank/DDBJ whole genome shotgun (WGS) entry which is preliminary data.</text>
</comment>
<dbReference type="Proteomes" id="UP000178315">
    <property type="component" value="Unassembled WGS sequence"/>
</dbReference>
<reference evidence="6 7" key="1">
    <citation type="journal article" date="2016" name="Nat. Commun.">
        <title>Thousands of microbial genomes shed light on interconnected biogeochemical processes in an aquifer system.</title>
        <authorList>
            <person name="Anantharaman K."/>
            <person name="Brown C.T."/>
            <person name="Hug L.A."/>
            <person name="Sharon I."/>
            <person name="Castelle C.J."/>
            <person name="Probst A.J."/>
            <person name="Thomas B.C."/>
            <person name="Singh A."/>
            <person name="Wilkins M.J."/>
            <person name="Karaoz U."/>
            <person name="Brodie E.L."/>
            <person name="Williams K.H."/>
            <person name="Hubbard S.S."/>
            <person name="Banfield J.F."/>
        </authorList>
    </citation>
    <scope>NUCLEOTIDE SEQUENCE [LARGE SCALE GENOMIC DNA]</scope>
</reference>
<proteinExistence type="predicted"/>
<keyword evidence="5" id="KW-0472">Membrane</keyword>
<dbReference type="Pfam" id="PF18884">
    <property type="entry name" value="TSP3_bac"/>
    <property type="match status" value="2"/>
</dbReference>
<gene>
    <name evidence="6" type="ORF">A3H61_00095</name>
</gene>
<name>A0A1G2AB13_9BACT</name>
<evidence type="ECO:0000313" key="6">
    <source>
        <dbReference type="EMBL" id="OGY73227.1"/>
    </source>
</evidence>
<dbReference type="GO" id="GO:0005509">
    <property type="term" value="F:calcium ion binding"/>
    <property type="evidence" value="ECO:0007669"/>
    <property type="project" value="InterPro"/>
</dbReference>
<protein>
    <submittedName>
        <fullName evidence="6">Uncharacterized protein</fullName>
    </submittedName>
</protein>
<keyword evidence="3" id="KW-0732">Signal</keyword>
<dbReference type="EMBL" id="MHJU01000015">
    <property type="protein sequence ID" value="OGY73227.1"/>
    <property type="molecule type" value="Genomic_DNA"/>
</dbReference>
<organism evidence="6 7">
    <name type="scientific">Candidatus Jacksonbacteria bacterium RIFCSPLOWO2_02_FULL_44_20</name>
    <dbReference type="NCBI Taxonomy" id="1798460"/>
    <lineage>
        <taxon>Bacteria</taxon>
        <taxon>Candidatus Jacksoniibacteriota</taxon>
    </lineage>
</organism>
<sequence length="222" mass="24692">MDQVNAKFLILQFEFLCYNSASKVMQLNNHHKLFLFLLSILGFSGIMFGVYRVYDSLYGTLRLPEDERISFTESESQNETALVSSILALQTKDTDDDGLTDYEELYSYGTSPYLKDSDSDGFPDLAELKGGTDPLCHKDQNCNLSRSSDTTILNELNAQLPVYPAALDSPNGNTGTSLTAPVSKTMSGVELRALLKQSGFPEEQLNTLSDEELEKKWAEISL</sequence>
<dbReference type="SUPFAM" id="SSF103647">
    <property type="entry name" value="TSP type-3 repeat"/>
    <property type="match status" value="1"/>
</dbReference>
<comment type="subcellular location">
    <subcellularLocation>
        <location evidence="1">Secreted</location>
    </subcellularLocation>
</comment>
<evidence type="ECO:0000256" key="1">
    <source>
        <dbReference type="ARBA" id="ARBA00004613"/>
    </source>
</evidence>
<dbReference type="AlphaFoldDB" id="A0A1G2AB13"/>
<evidence type="ECO:0000256" key="5">
    <source>
        <dbReference type="SAM" id="Phobius"/>
    </source>
</evidence>